<protein>
    <submittedName>
        <fullName evidence="1">Uncharacterized protein</fullName>
    </submittedName>
</protein>
<evidence type="ECO:0000313" key="1">
    <source>
        <dbReference type="EMBL" id="EST41962.1"/>
    </source>
</evidence>
<sequence length="134" mass="15566">MSGLLLFDIDTLEIWQYKHEFYSRLQFILVGLASEAIQNLVTTSCTFSSNQSHSGKFDMIRRTGHHKLLSSRRQADDSSISTDNPFQEWSIKPKHTRIRLMRLNLPIDHPTKIGTMQRRDSHAKIQELKVISQN</sequence>
<dbReference type="Proteomes" id="UP000018208">
    <property type="component" value="Unassembled WGS sequence"/>
</dbReference>
<reference evidence="2" key="2">
    <citation type="submission" date="2020-12" db="EMBL/GenBank/DDBJ databases">
        <title>New Spironucleus salmonicida genome in near-complete chromosomes.</title>
        <authorList>
            <person name="Xu F."/>
            <person name="Kurt Z."/>
            <person name="Jimenez-Gonzalez A."/>
            <person name="Astvaldsson A."/>
            <person name="Andersson J.O."/>
            <person name="Svard S.G."/>
        </authorList>
    </citation>
    <scope>NUCLEOTIDE SEQUENCE</scope>
    <source>
        <strain evidence="2">ATCC 50377</strain>
    </source>
</reference>
<gene>
    <name evidence="1" type="ORF">SS50377_18267</name>
    <name evidence="2" type="ORF">SS50377_22546</name>
</gene>
<dbReference type="EMBL" id="AUWU02000003">
    <property type="protein sequence ID" value="KAH0574930.1"/>
    <property type="molecule type" value="Genomic_DNA"/>
</dbReference>
<evidence type="ECO:0000313" key="3">
    <source>
        <dbReference type="Proteomes" id="UP000018208"/>
    </source>
</evidence>
<dbReference type="EMBL" id="KI546166">
    <property type="protein sequence ID" value="EST41962.1"/>
    <property type="molecule type" value="Genomic_DNA"/>
</dbReference>
<name>V6LBX7_9EUKA</name>
<keyword evidence="3" id="KW-1185">Reference proteome</keyword>
<evidence type="ECO:0000313" key="2">
    <source>
        <dbReference type="EMBL" id="KAH0574930.1"/>
    </source>
</evidence>
<proteinExistence type="predicted"/>
<accession>V6LBX7</accession>
<organism evidence="1">
    <name type="scientific">Spironucleus salmonicida</name>
    <dbReference type="NCBI Taxonomy" id="348837"/>
    <lineage>
        <taxon>Eukaryota</taxon>
        <taxon>Metamonada</taxon>
        <taxon>Diplomonadida</taxon>
        <taxon>Hexamitidae</taxon>
        <taxon>Hexamitinae</taxon>
        <taxon>Spironucleus</taxon>
    </lineage>
</organism>
<dbReference type="VEuPathDB" id="GiardiaDB:SS50377_22546"/>
<dbReference type="AlphaFoldDB" id="V6LBX7"/>
<reference evidence="1 2" key="1">
    <citation type="journal article" date="2014" name="PLoS Genet.">
        <title>The Genome of Spironucleus salmonicida Highlights a Fish Pathogen Adapted to Fluctuating Environments.</title>
        <authorList>
            <person name="Xu F."/>
            <person name="Jerlstrom-Hultqvist J."/>
            <person name="Einarsson E."/>
            <person name="Astvaldsson A."/>
            <person name="Svard S.G."/>
            <person name="Andersson J.O."/>
        </authorList>
    </citation>
    <scope>NUCLEOTIDE SEQUENCE</scope>
    <source>
        <strain evidence="2">ATCC 50377</strain>
    </source>
</reference>